<proteinExistence type="predicted"/>
<keyword evidence="1" id="KW-0812">Transmembrane</keyword>
<organism evidence="3 4">
    <name type="scientific">Algibacter aquimarinus</name>
    <dbReference type="NCBI Taxonomy" id="1136748"/>
    <lineage>
        <taxon>Bacteria</taxon>
        <taxon>Pseudomonadati</taxon>
        <taxon>Bacteroidota</taxon>
        <taxon>Flavobacteriia</taxon>
        <taxon>Flavobacteriales</taxon>
        <taxon>Flavobacteriaceae</taxon>
        <taxon>Algibacter</taxon>
    </lineage>
</organism>
<keyword evidence="4" id="KW-1185">Reference proteome</keyword>
<evidence type="ECO:0000256" key="1">
    <source>
        <dbReference type="SAM" id="Phobius"/>
    </source>
</evidence>
<evidence type="ECO:0000259" key="2">
    <source>
        <dbReference type="Pfam" id="PF00149"/>
    </source>
</evidence>
<keyword evidence="1" id="KW-1133">Transmembrane helix</keyword>
<feature type="transmembrane region" description="Helical" evidence="1">
    <location>
        <begin position="309"/>
        <end position="327"/>
    </location>
</feature>
<feature type="transmembrane region" description="Helical" evidence="1">
    <location>
        <begin position="12"/>
        <end position="28"/>
    </location>
</feature>
<accession>A0ABP9HRD3</accession>
<dbReference type="Gene3D" id="3.60.21.10">
    <property type="match status" value="1"/>
</dbReference>
<dbReference type="InterPro" id="IPR029052">
    <property type="entry name" value="Metallo-depent_PP-like"/>
</dbReference>
<sequence length="330" mass="38628">MALSTVKTVNNIIFLILFLFFNVTFTKAQTKKSDLHFIVIGHTYSTIKTQSVRKAFLNKVNIEKPDYVFILGDSQINDSLVFNDYNSKIDAKVFFSPGNHEVKGTSLEDYKKRVGYLNTTIVDNRCNFIVLNSLESVENINIYLNEAFKKINYNNPIVLLTHFRIWDENLLSEKAYQHDKSYLFDEIDLQFREKIDYIFAGNSSAQYFDKQYCPEHKVNKNVAFWVDMIDNITCYSVGMKHNLNFTNAILRSNKLVVYPTSLPIEIKNEKEQKNVAVIEKSKTEDLKIKQKDNKKLYDSILKKMKSKSIWLSFFLGIFCTILFFKFIKFK</sequence>
<evidence type="ECO:0000313" key="3">
    <source>
        <dbReference type="EMBL" id="GAA4976119.1"/>
    </source>
</evidence>
<dbReference type="Proteomes" id="UP001501692">
    <property type="component" value="Unassembled WGS sequence"/>
</dbReference>
<dbReference type="Pfam" id="PF00149">
    <property type="entry name" value="Metallophos"/>
    <property type="match status" value="1"/>
</dbReference>
<reference evidence="4" key="1">
    <citation type="journal article" date="2019" name="Int. J. Syst. Evol. Microbiol.">
        <title>The Global Catalogue of Microorganisms (GCM) 10K type strain sequencing project: providing services to taxonomists for standard genome sequencing and annotation.</title>
        <authorList>
            <consortium name="The Broad Institute Genomics Platform"/>
            <consortium name="The Broad Institute Genome Sequencing Center for Infectious Disease"/>
            <person name="Wu L."/>
            <person name="Ma J."/>
        </authorList>
    </citation>
    <scope>NUCLEOTIDE SEQUENCE [LARGE SCALE GENOMIC DNA]</scope>
    <source>
        <strain evidence="4">JCM 18287</strain>
    </source>
</reference>
<protein>
    <recommendedName>
        <fullName evidence="2">Calcineurin-like phosphoesterase domain-containing protein</fullName>
    </recommendedName>
</protein>
<dbReference type="EMBL" id="BAABJK010000009">
    <property type="protein sequence ID" value="GAA4976119.1"/>
    <property type="molecule type" value="Genomic_DNA"/>
</dbReference>
<evidence type="ECO:0000313" key="4">
    <source>
        <dbReference type="Proteomes" id="UP001501692"/>
    </source>
</evidence>
<dbReference type="InterPro" id="IPR004843">
    <property type="entry name" value="Calcineurin-like_PHP"/>
</dbReference>
<keyword evidence="1" id="KW-0472">Membrane</keyword>
<dbReference type="SUPFAM" id="SSF56300">
    <property type="entry name" value="Metallo-dependent phosphatases"/>
    <property type="match status" value="1"/>
</dbReference>
<feature type="domain" description="Calcineurin-like phosphoesterase" evidence="2">
    <location>
        <begin position="33"/>
        <end position="201"/>
    </location>
</feature>
<name>A0ABP9HRD3_9FLAO</name>
<comment type="caution">
    <text evidence="3">The sequence shown here is derived from an EMBL/GenBank/DDBJ whole genome shotgun (WGS) entry which is preliminary data.</text>
</comment>
<gene>
    <name evidence="3" type="ORF">GCM10023315_28680</name>
</gene>